<evidence type="ECO:0000256" key="1">
    <source>
        <dbReference type="SAM" id="MobiDB-lite"/>
    </source>
</evidence>
<feature type="compositionally biased region" description="Basic and acidic residues" evidence="1">
    <location>
        <begin position="1"/>
        <end position="14"/>
    </location>
</feature>
<protein>
    <submittedName>
        <fullName evidence="2">Uncharacterized protein</fullName>
    </submittedName>
</protein>
<dbReference type="AlphaFoldDB" id="A0AA40KWV9"/>
<proteinExistence type="predicted"/>
<comment type="caution">
    <text evidence="2">The sequence shown here is derived from an EMBL/GenBank/DDBJ whole genome shotgun (WGS) entry which is preliminary data.</text>
</comment>
<sequence length="146" mass="15955">MARVMDKTGNREEPQSLFQLAQSGAGSDGMKHRQIAGILERAAGERIVAKGEKRAECQGRGRTGFSRRIPVAHTERQNLIRLTRKQPAKKGINAIPLAGPTSRAADPSVGRFCAPLEETSRHSWRPVTGRGGTYGKPSPDRKRTSQ</sequence>
<name>A0AA40KWV9_9HYME</name>
<dbReference type="Proteomes" id="UP001177670">
    <property type="component" value="Unassembled WGS sequence"/>
</dbReference>
<accession>A0AA40KWV9</accession>
<feature type="region of interest" description="Disordered" evidence="1">
    <location>
        <begin position="91"/>
        <end position="146"/>
    </location>
</feature>
<gene>
    <name evidence="2" type="ORF">K0M31_000595</name>
</gene>
<organism evidence="2 3">
    <name type="scientific">Melipona bicolor</name>
    <dbReference type="NCBI Taxonomy" id="60889"/>
    <lineage>
        <taxon>Eukaryota</taxon>
        <taxon>Metazoa</taxon>
        <taxon>Ecdysozoa</taxon>
        <taxon>Arthropoda</taxon>
        <taxon>Hexapoda</taxon>
        <taxon>Insecta</taxon>
        <taxon>Pterygota</taxon>
        <taxon>Neoptera</taxon>
        <taxon>Endopterygota</taxon>
        <taxon>Hymenoptera</taxon>
        <taxon>Apocrita</taxon>
        <taxon>Aculeata</taxon>
        <taxon>Apoidea</taxon>
        <taxon>Anthophila</taxon>
        <taxon>Apidae</taxon>
        <taxon>Melipona</taxon>
    </lineage>
</organism>
<feature type="region of interest" description="Disordered" evidence="1">
    <location>
        <begin position="1"/>
        <end position="29"/>
    </location>
</feature>
<evidence type="ECO:0000313" key="3">
    <source>
        <dbReference type="Proteomes" id="UP001177670"/>
    </source>
</evidence>
<feature type="compositionally biased region" description="Polar residues" evidence="1">
    <location>
        <begin position="16"/>
        <end position="25"/>
    </location>
</feature>
<dbReference type="EMBL" id="JAHYIQ010000001">
    <property type="protein sequence ID" value="KAK1136026.1"/>
    <property type="molecule type" value="Genomic_DNA"/>
</dbReference>
<evidence type="ECO:0000313" key="2">
    <source>
        <dbReference type="EMBL" id="KAK1136026.1"/>
    </source>
</evidence>
<keyword evidence="3" id="KW-1185">Reference proteome</keyword>
<reference evidence="2" key="1">
    <citation type="submission" date="2021-10" db="EMBL/GenBank/DDBJ databases">
        <title>Melipona bicolor Genome sequencing and assembly.</title>
        <authorList>
            <person name="Araujo N.S."/>
            <person name="Arias M.C."/>
        </authorList>
    </citation>
    <scope>NUCLEOTIDE SEQUENCE</scope>
    <source>
        <strain evidence="2">USP_2M_L1-L4_2017</strain>
        <tissue evidence="2">Whole body</tissue>
    </source>
</reference>